<evidence type="ECO:0000256" key="10">
    <source>
        <dbReference type="ARBA" id="ARBA00047936"/>
    </source>
</evidence>
<evidence type="ECO:0000256" key="5">
    <source>
        <dbReference type="ARBA" id="ARBA00022840"/>
    </source>
</evidence>
<comment type="catalytic activity">
    <reaction evidence="10">
        <text>tungstate(in) + ATP + H2O = tungstate(out) + ADP + phosphate + H(+)</text>
        <dbReference type="Rhea" id="RHEA:35027"/>
        <dbReference type="ChEBI" id="CHEBI:15377"/>
        <dbReference type="ChEBI" id="CHEBI:15378"/>
        <dbReference type="ChEBI" id="CHEBI:30616"/>
        <dbReference type="ChEBI" id="CHEBI:43474"/>
        <dbReference type="ChEBI" id="CHEBI:46502"/>
        <dbReference type="ChEBI" id="CHEBI:456216"/>
        <dbReference type="EC" id="7.3.2.6"/>
    </reaction>
</comment>
<evidence type="ECO:0000313" key="14">
    <source>
        <dbReference type="Proteomes" id="UP000600774"/>
    </source>
</evidence>
<sequence length="353" mass="39165">MSFLEVRDIYLDVGSFELKGIDLRAEKGDYVALIGPSGSGKSLLLETIIGFYGPRQGSVFLEGRDITFFSPDKRQISIVYQDNMLFPHMDIFENIAYALRKKLKDKKQIELEVTQIAGVLGIRELLHRKPDTLSGGEKQRASLARSLVARPKLLLLDEPFSALDARTREKLREMLKKAIADYSTTVLHVTHDFEDVWALANRVVVIRKGEVMQVGDPESVFRRPSPDFVAEFLGTNVLKGTVKALEGKLTVIDAEGMEIYSADPAEPGENVTVSIRPEEIILAGGTVESSARNTLKGRVSGIFKKEHLVVVEVKMGNSEIKAVVTPTSCEMLGIEPGREMYAVFKASNARIIR</sequence>
<evidence type="ECO:0000256" key="3">
    <source>
        <dbReference type="ARBA" id="ARBA00022505"/>
    </source>
</evidence>
<dbReference type="PROSITE" id="PS51866">
    <property type="entry name" value="MOP"/>
    <property type="match status" value="1"/>
</dbReference>
<dbReference type="EMBL" id="DUJU01000166">
    <property type="protein sequence ID" value="HIH95239.1"/>
    <property type="molecule type" value="Genomic_DNA"/>
</dbReference>
<dbReference type="PROSITE" id="PS00211">
    <property type="entry name" value="ABC_TRANSPORTER_1"/>
    <property type="match status" value="1"/>
</dbReference>
<reference evidence="13" key="1">
    <citation type="journal article" date="2020" name="bioRxiv">
        <title>A rank-normalized archaeal taxonomy based on genome phylogeny resolves widespread incomplete and uneven classifications.</title>
        <authorList>
            <person name="Rinke C."/>
            <person name="Chuvochina M."/>
            <person name="Mussig A.J."/>
            <person name="Chaumeil P.-A."/>
            <person name="Waite D.W."/>
            <person name="Whitman W.B."/>
            <person name="Parks D.H."/>
            <person name="Hugenholtz P."/>
        </authorList>
    </citation>
    <scope>NUCLEOTIDE SEQUENCE</scope>
    <source>
        <strain evidence="13">UBA8876</strain>
    </source>
</reference>
<evidence type="ECO:0000256" key="1">
    <source>
        <dbReference type="ARBA" id="ARBA00004202"/>
    </source>
</evidence>
<dbReference type="PANTHER" id="PTHR42781:SF7">
    <property type="entry name" value="MOLYBDENUM ABC TRANSPORTER, ATP-BINDING PROTEIN"/>
    <property type="match status" value="1"/>
</dbReference>
<keyword evidence="2" id="KW-0813">Transport</keyword>
<dbReference type="Pfam" id="PF00005">
    <property type="entry name" value="ABC_tran"/>
    <property type="match status" value="1"/>
</dbReference>
<dbReference type="InterPro" id="IPR027417">
    <property type="entry name" value="P-loop_NTPase"/>
</dbReference>
<dbReference type="Gene3D" id="3.40.50.300">
    <property type="entry name" value="P-loop containing nucleotide triphosphate hydrolases"/>
    <property type="match status" value="1"/>
</dbReference>
<keyword evidence="3" id="KW-0500">Molybdenum</keyword>
<evidence type="ECO:0000256" key="9">
    <source>
        <dbReference type="ARBA" id="ARBA00041133"/>
    </source>
</evidence>
<dbReference type="Proteomes" id="UP000600774">
    <property type="component" value="Unassembled WGS sequence"/>
</dbReference>
<comment type="similarity">
    <text evidence="6">Belongs to the ABC transporter superfamily. Sulfate/tungstate importer (TC 3.A.1.6) family.</text>
</comment>
<dbReference type="EC" id="7.3.2.6" evidence="8"/>
<name>A0A832W8A6_9EURY</name>
<keyword evidence="5 13" id="KW-0067">ATP-binding</keyword>
<dbReference type="Gene3D" id="2.40.50.100">
    <property type="match status" value="1"/>
</dbReference>
<dbReference type="GO" id="GO:0015689">
    <property type="term" value="P:molybdate ion transport"/>
    <property type="evidence" value="ECO:0007669"/>
    <property type="project" value="InterPro"/>
</dbReference>
<dbReference type="GO" id="GO:1901238">
    <property type="term" value="F:ABC-type tungstate transporter activity"/>
    <property type="evidence" value="ECO:0007669"/>
    <property type="project" value="UniProtKB-EC"/>
</dbReference>
<dbReference type="AlphaFoldDB" id="A0A832W8A6"/>
<keyword evidence="4" id="KW-0547">Nucleotide-binding</keyword>
<dbReference type="InterPro" id="IPR050093">
    <property type="entry name" value="ABC_SmlMolc_Importer"/>
</dbReference>
<feature type="domain" description="Mop" evidence="12">
    <location>
        <begin position="288"/>
        <end position="353"/>
    </location>
</feature>
<dbReference type="PANTHER" id="PTHR42781">
    <property type="entry name" value="SPERMIDINE/PUTRESCINE IMPORT ATP-BINDING PROTEIN POTA"/>
    <property type="match status" value="1"/>
</dbReference>
<dbReference type="GO" id="GO:0005524">
    <property type="term" value="F:ATP binding"/>
    <property type="evidence" value="ECO:0007669"/>
    <property type="project" value="UniProtKB-KW"/>
</dbReference>
<dbReference type="SUPFAM" id="SSF50331">
    <property type="entry name" value="MOP-like"/>
    <property type="match status" value="1"/>
</dbReference>
<dbReference type="RefSeq" id="WP_011020381.1">
    <property type="nucleotide sequence ID" value="NZ_DUJU01000166.1"/>
</dbReference>
<dbReference type="InterPro" id="IPR004606">
    <property type="entry name" value="Mop_domain"/>
</dbReference>
<dbReference type="InterPro" id="IPR017871">
    <property type="entry name" value="ABC_transporter-like_CS"/>
</dbReference>
<evidence type="ECO:0000256" key="8">
    <source>
        <dbReference type="ARBA" id="ARBA00039025"/>
    </source>
</evidence>
<dbReference type="Pfam" id="PF03459">
    <property type="entry name" value="TOBE"/>
    <property type="match status" value="1"/>
</dbReference>
<evidence type="ECO:0000313" key="13">
    <source>
        <dbReference type="EMBL" id="HIH95239.1"/>
    </source>
</evidence>
<dbReference type="GeneID" id="1472215"/>
<dbReference type="InterPro" id="IPR003439">
    <property type="entry name" value="ABC_transporter-like_ATP-bd"/>
</dbReference>
<organism evidence="13 14">
    <name type="scientific">Methanosarcina acetivorans</name>
    <dbReference type="NCBI Taxonomy" id="2214"/>
    <lineage>
        <taxon>Archaea</taxon>
        <taxon>Methanobacteriati</taxon>
        <taxon>Methanobacteriota</taxon>
        <taxon>Stenosarchaea group</taxon>
        <taxon>Methanomicrobia</taxon>
        <taxon>Methanosarcinales</taxon>
        <taxon>Methanosarcinaceae</taxon>
        <taxon>Methanosarcina</taxon>
    </lineage>
</organism>
<accession>A0A832W8A6</accession>
<dbReference type="GO" id="GO:0016887">
    <property type="term" value="F:ATP hydrolysis activity"/>
    <property type="evidence" value="ECO:0007669"/>
    <property type="project" value="InterPro"/>
</dbReference>
<dbReference type="InterPro" id="IPR003593">
    <property type="entry name" value="AAA+_ATPase"/>
</dbReference>
<gene>
    <name evidence="13" type="ORF">HA338_14855</name>
</gene>
<dbReference type="PROSITE" id="PS50893">
    <property type="entry name" value="ABC_TRANSPORTER_2"/>
    <property type="match status" value="1"/>
</dbReference>
<comment type="subcellular location">
    <subcellularLocation>
        <location evidence="1">Cell membrane</location>
        <topology evidence="1">Peripheral membrane protein</topology>
    </subcellularLocation>
</comment>
<evidence type="ECO:0000256" key="4">
    <source>
        <dbReference type="ARBA" id="ARBA00022741"/>
    </source>
</evidence>
<comment type="subunit">
    <text evidence="7">The complex is composed of two ATP-binding proteins (WtpC), two transmembrane proteins (WtpB) and a solute-binding protein (WtpA).</text>
</comment>
<dbReference type="NCBIfam" id="TIGR00638">
    <property type="entry name" value="Mop"/>
    <property type="match status" value="1"/>
</dbReference>
<dbReference type="CDD" id="cd03299">
    <property type="entry name" value="ABC_ModC_like"/>
    <property type="match status" value="1"/>
</dbReference>
<dbReference type="InterPro" id="IPR005116">
    <property type="entry name" value="Transp-assoc_OB_typ1"/>
</dbReference>
<comment type="caution">
    <text evidence="13">The sequence shown here is derived from an EMBL/GenBank/DDBJ whole genome shotgun (WGS) entry which is preliminary data.</text>
</comment>
<dbReference type="OMA" id="YNRESTD"/>
<protein>
    <recommendedName>
        <fullName evidence="9">Molybdate/tungstate import ATP-binding protein WtpC</fullName>
        <ecNumber evidence="8">7.3.2.6</ecNumber>
    </recommendedName>
</protein>
<feature type="domain" description="ABC transporter" evidence="11">
    <location>
        <begin position="1"/>
        <end position="233"/>
    </location>
</feature>
<evidence type="ECO:0000256" key="7">
    <source>
        <dbReference type="ARBA" id="ARBA00038781"/>
    </source>
</evidence>
<proteinExistence type="inferred from homology"/>
<dbReference type="GO" id="GO:0005886">
    <property type="term" value="C:plasma membrane"/>
    <property type="evidence" value="ECO:0007669"/>
    <property type="project" value="UniProtKB-SubCell"/>
</dbReference>
<evidence type="ECO:0000259" key="11">
    <source>
        <dbReference type="PROSITE" id="PS50893"/>
    </source>
</evidence>
<dbReference type="InterPro" id="IPR008995">
    <property type="entry name" value="Mo/tungstate-bd_C_term_dom"/>
</dbReference>
<dbReference type="SMART" id="SM00382">
    <property type="entry name" value="AAA"/>
    <property type="match status" value="1"/>
</dbReference>
<evidence type="ECO:0000259" key="12">
    <source>
        <dbReference type="PROSITE" id="PS51866"/>
    </source>
</evidence>
<evidence type="ECO:0000256" key="6">
    <source>
        <dbReference type="ARBA" id="ARBA00038307"/>
    </source>
</evidence>
<evidence type="ECO:0000256" key="2">
    <source>
        <dbReference type="ARBA" id="ARBA00022448"/>
    </source>
</evidence>
<dbReference type="SUPFAM" id="SSF52540">
    <property type="entry name" value="P-loop containing nucleoside triphosphate hydrolases"/>
    <property type="match status" value="1"/>
</dbReference>